<dbReference type="eggNOG" id="arCOG02643">
    <property type="taxonomic scope" value="Archaea"/>
</dbReference>
<evidence type="ECO:0000313" key="4">
    <source>
        <dbReference type="EMBL" id="ADZ09961.1"/>
    </source>
</evidence>
<dbReference type="Pfam" id="PF00440">
    <property type="entry name" value="TetR_N"/>
    <property type="match status" value="1"/>
</dbReference>
<dbReference type="PANTHER" id="PTHR30055:SF226">
    <property type="entry name" value="HTH-TYPE TRANSCRIPTIONAL REGULATOR PKSA"/>
    <property type="match status" value="1"/>
</dbReference>
<dbReference type="PANTHER" id="PTHR30055">
    <property type="entry name" value="HTH-TYPE TRANSCRIPTIONAL REGULATOR RUTR"/>
    <property type="match status" value="1"/>
</dbReference>
<keyword evidence="5" id="KW-1185">Reference proteome</keyword>
<evidence type="ECO:0000259" key="3">
    <source>
        <dbReference type="PROSITE" id="PS50977"/>
    </source>
</evidence>
<dbReference type="GO" id="GO:0003700">
    <property type="term" value="F:DNA-binding transcription factor activity"/>
    <property type="evidence" value="ECO:0007669"/>
    <property type="project" value="TreeGrafter"/>
</dbReference>
<dbReference type="SUPFAM" id="SSF46689">
    <property type="entry name" value="Homeodomain-like"/>
    <property type="match status" value="1"/>
</dbReference>
<sequence>MTDETKRIILDAALKIFAKEGYNSATTRNIANQSGFSEITLFRKFETKEKLFKEAMSVNHEILQETCISLMEDLEKIEDPEEFLREYIKRMAVFYHENFEFFNIMVTEDNLHVDSDMGDFGDVLSEFVSENIGNTCCEVTSIVFTINTFIYTLNLDMFHGINSDGYEENIKRFTNNMVRCLR</sequence>
<name>F0T9T2_METLA</name>
<evidence type="ECO:0000313" key="5">
    <source>
        <dbReference type="Proteomes" id="UP000007490"/>
    </source>
</evidence>
<reference evidence="4 5" key="2">
    <citation type="journal article" date="2014" name="Int. J. Syst. Evol. Microbiol.">
        <title>Methanobacterium paludis sp. nov. and a novel strain of Methanobacterium lacus isolated from northern peatlands.</title>
        <authorList>
            <person name="Cadillo-Quiroz H."/>
            <person name="Brauer S.L."/>
            <person name="Goodson N."/>
            <person name="Yavitt J.B."/>
            <person name="Zinder S.H."/>
        </authorList>
    </citation>
    <scope>NUCLEOTIDE SEQUENCE [LARGE SCALE GENOMIC DNA]</scope>
    <source>
        <strain evidence="4 5">AL-21</strain>
    </source>
</reference>
<dbReference type="AlphaFoldDB" id="F0T9T2"/>
<accession>F0T9T2</accession>
<dbReference type="Proteomes" id="UP000007490">
    <property type="component" value="Chromosome"/>
</dbReference>
<protein>
    <submittedName>
        <fullName evidence="4">Regulatory protein TetR</fullName>
    </submittedName>
</protein>
<keyword evidence="1 2" id="KW-0238">DNA-binding</keyword>
<organism evidence="4 5">
    <name type="scientific">Methanobacterium lacus (strain AL-21)</name>
    <dbReference type="NCBI Taxonomy" id="877455"/>
    <lineage>
        <taxon>Archaea</taxon>
        <taxon>Methanobacteriati</taxon>
        <taxon>Methanobacteriota</taxon>
        <taxon>Methanomada group</taxon>
        <taxon>Methanobacteria</taxon>
        <taxon>Methanobacteriales</taxon>
        <taxon>Methanobacteriaceae</taxon>
        <taxon>Methanobacterium</taxon>
    </lineage>
</organism>
<feature type="domain" description="HTH tetR-type" evidence="3">
    <location>
        <begin position="3"/>
        <end position="63"/>
    </location>
</feature>
<dbReference type="Gene3D" id="1.10.357.10">
    <property type="entry name" value="Tetracycline Repressor, domain 2"/>
    <property type="match status" value="1"/>
</dbReference>
<dbReference type="InterPro" id="IPR009057">
    <property type="entry name" value="Homeodomain-like_sf"/>
</dbReference>
<dbReference type="RefSeq" id="WP_013645312.1">
    <property type="nucleotide sequence ID" value="NC_015216.1"/>
</dbReference>
<dbReference type="STRING" id="877455.Metbo_1737"/>
<feature type="DNA-binding region" description="H-T-H motif" evidence="2">
    <location>
        <begin position="26"/>
        <end position="45"/>
    </location>
</feature>
<evidence type="ECO:0000256" key="1">
    <source>
        <dbReference type="ARBA" id="ARBA00023125"/>
    </source>
</evidence>
<proteinExistence type="predicted"/>
<gene>
    <name evidence="4" type="ordered locus">Metbo_1737</name>
</gene>
<dbReference type="PROSITE" id="PS50977">
    <property type="entry name" value="HTH_TETR_2"/>
    <property type="match status" value="1"/>
</dbReference>
<dbReference type="GeneID" id="24964574"/>
<dbReference type="EMBL" id="CP002551">
    <property type="protein sequence ID" value="ADZ09961.1"/>
    <property type="molecule type" value="Genomic_DNA"/>
</dbReference>
<dbReference type="InterPro" id="IPR050109">
    <property type="entry name" value="HTH-type_TetR-like_transc_reg"/>
</dbReference>
<dbReference type="PRINTS" id="PR00455">
    <property type="entry name" value="HTHTETR"/>
</dbReference>
<dbReference type="OrthoDB" id="67344at2157"/>
<reference evidence="5" key="1">
    <citation type="submission" date="2011-02" db="EMBL/GenBank/DDBJ databases">
        <title>Complete sequence of Methanobacterium sp. AL-21.</title>
        <authorList>
            <consortium name="US DOE Joint Genome Institute"/>
            <person name="Lucas S."/>
            <person name="Copeland A."/>
            <person name="Lapidus A."/>
            <person name="Cheng J.-F."/>
            <person name="Goodwin L."/>
            <person name="Pitluck S."/>
            <person name="Chertkov O."/>
            <person name="Detter J.C."/>
            <person name="Han C."/>
            <person name="Tapia R."/>
            <person name="Land M."/>
            <person name="Hauser L."/>
            <person name="Kyrpides N."/>
            <person name="Ivanova N."/>
            <person name="Mikhailova N."/>
            <person name="Pagani I."/>
            <person name="Cadillo-Quiroz H."/>
            <person name="Imachi H."/>
            <person name="Zinder S."/>
            <person name="Liu W."/>
            <person name="Woyke T."/>
        </authorList>
    </citation>
    <scope>NUCLEOTIDE SEQUENCE [LARGE SCALE GENOMIC DNA]</scope>
    <source>
        <strain evidence="5">AL-21</strain>
    </source>
</reference>
<dbReference type="HOGENOM" id="CLU_069356_27_3_2"/>
<evidence type="ECO:0000256" key="2">
    <source>
        <dbReference type="PROSITE-ProRule" id="PRU00335"/>
    </source>
</evidence>
<dbReference type="Gene3D" id="1.10.10.60">
    <property type="entry name" value="Homeodomain-like"/>
    <property type="match status" value="1"/>
</dbReference>
<dbReference type="KEGG" id="mel:Metbo_1737"/>
<dbReference type="InterPro" id="IPR001647">
    <property type="entry name" value="HTH_TetR"/>
</dbReference>
<dbReference type="GO" id="GO:0000976">
    <property type="term" value="F:transcription cis-regulatory region binding"/>
    <property type="evidence" value="ECO:0007669"/>
    <property type="project" value="TreeGrafter"/>
</dbReference>